<gene>
    <name evidence="2" type="ORF">B0A54_02876</name>
</gene>
<sequence length="95" mass="10210">MGCATSRPGKTPAPPKSPNPPPLMGSPFDGPSDGTRNKNSRMAKLRIKTSRDGFAPVPLKPIPAKENCRAGQRHYRHLGNRNPGVEPKSLLGESK</sequence>
<accession>A0A4V6WKB0</accession>
<evidence type="ECO:0000313" key="2">
    <source>
        <dbReference type="EMBL" id="TKA46069.1"/>
    </source>
</evidence>
<dbReference type="AlphaFoldDB" id="A0A4V6WKB0"/>
<organism evidence="2 3">
    <name type="scientific">Friedmanniomyces endolithicus</name>
    <dbReference type="NCBI Taxonomy" id="329885"/>
    <lineage>
        <taxon>Eukaryota</taxon>
        <taxon>Fungi</taxon>
        <taxon>Dikarya</taxon>
        <taxon>Ascomycota</taxon>
        <taxon>Pezizomycotina</taxon>
        <taxon>Dothideomycetes</taxon>
        <taxon>Dothideomycetidae</taxon>
        <taxon>Mycosphaerellales</taxon>
        <taxon>Teratosphaeriaceae</taxon>
        <taxon>Friedmanniomyces</taxon>
    </lineage>
</organism>
<comment type="caution">
    <text evidence="2">The sequence shown here is derived from an EMBL/GenBank/DDBJ whole genome shotgun (WGS) entry which is preliminary data.</text>
</comment>
<feature type="compositionally biased region" description="Pro residues" evidence="1">
    <location>
        <begin position="11"/>
        <end position="24"/>
    </location>
</feature>
<dbReference type="EMBL" id="NAJP01000009">
    <property type="protein sequence ID" value="TKA46069.1"/>
    <property type="molecule type" value="Genomic_DNA"/>
</dbReference>
<evidence type="ECO:0000256" key="1">
    <source>
        <dbReference type="SAM" id="MobiDB-lite"/>
    </source>
</evidence>
<evidence type="ECO:0000313" key="3">
    <source>
        <dbReference type="Proteomes" id="UP000310066"/>
    </source>
</evidence>
<protein>
    <submittedName>
        <fullName evidence="2">Uncharacterized protein</fullName>
    </submittedName>
</protein>
<feature type="compositionally biased region" description="Basic residues" evidence="1">
    <location>
        <begin position="38"/>
        <end position="48"/>
    </location>
</feature>
<dbReference type="Proteomes" id="UP000310066">
    <property type="component" value="Unassembled WGS sequence"/>
</dbReference>
<reference evidence="2 3" key="1">
    <citation type="submission" date="2017-03" db="EMBL/GenBank/DDBJ databases">
        <title>Genomes of endolithic fungi from Antarctica.</title>
        <authorList>
            <person name="Coleine C."/>
            <person name="Masonjones S."/>
            <person name="Stajich J.E."/>
        </authorList>
    </citation>
    <scope>NUCLEOTIDE SEQUENCE [LARGE SCALE GENOMIC DNA]</scope>
    <source>
        <strain evidence="2 3">CCFEE 5311</strain>
    </source>
</reference>
<proteinExistence type="predicted"/>
<name>A0A4V6WKB0_9PEZI</name>
<feature type="region of interest" description="Disordered" evidence="1">
    <location>
        <begin position="1"/>
        <end position="95"/>
    </location>
</feature>
<dbReference type="OrthoDB" id="3892917at2759"/>